<accession>X1V8V5</accession>
<organism evidence="1">
    <name type="scientific">marine sediment metagenome</name>
    <dbReference type="NCBI Taxonomy" id="412755"/>
    <lineage>
        <taxon>unclassified sequences</taxon>
        <taxon>metagenomes</taxon>
        <taxon>ecological metagenomes</taxon>
    </lineage>
</organism>
<dbReference type="EMBL" id="BARW01017416">
    <property type="protein sequence ID" value="GAJ01760.1"/>
    <property type="molecule type" value="Genomic_DNA"/>
</dbReference>
<proteinExistence type="predicted"/>
<gene>
    <name evidence="1" type="ORF">S12H4_30095</name>
</gene>
<protein>
    <submittedName>
        <fullName evidence="1">Uncharacterized protein</fullName>
    </submittedName>
</protein>
<evidence type="ECO:0000313" key="1">
    <source>
        <dbReference type="EMBL" id="GAJ01760.1"/>
    </source>
</evidence>
<name>X1V8V5_9ZZZZ</name>
<comment type="caution">
    <text evidence="1">The sequence shown here is derived from an EMBL/GenBank/DDBJ whole genome shotgun (WGS) entry which is preliminary data.</text>
</comment>
<reference evidence="1" key="1">
    <citation type="journal article" date="2014" name="Front. Microbiol.">
        <title>High frequency of phylogenetically diverse reductive dehalogenase-homologous genes in deep subseafloor sedimentary metagenomes.</title>
        <authorList>
            <person name="Kawai M."/>
            <person name="Futagami T."/>
            <person name="Toyoda A."/>
            <person name="Takaki Y."/>
            <person name="Nishi S."/>
            <person name="Hori S."/>
            <person name="Arai W."/>
            <person name="Tsubouchi T."/>
            <person name="Morono Y."/>
            <person name="Uchiyama I."/>
            <person name="Ito T."/>
            <person name="Fujiyama A."/>
            <person name="Inagaki F."/>
            <person name="Takami H."/>
        </authorList>
    </citation>
    <scope>NUCLEOTIDE SEQUENCE</scope>
    <source>
        <strain evidence="1">Expedition CK06-06</strain>
    </source>
</reference>
<sequence>MKHFERRIIEFRHTGAQVAGTPWQPSAFELEA</sequence>
<feature type="non-terminal residue" evidence="1">
    <location>
        <position position="32"/>
    </location>
</feature>
<dbReference type="AlphaFoldDB" id="X1V8V5"/>